<feature type="domain" description="Exonuclease" evidence="4">
    <location>
        <begin position="4"/>
        <end position="197"/>
    </location>
</feature>
<dbReference type="GO" id="GO:0004527">
    <property type="term" value="F:exonuclease activity"/>
    <property type="evidence" value="ECO:0007669"/>
    <property type="project" value="UniProtKB-KW"/>
</dbReference>
<proteinExistence type="predicted"/>
<sequence>MPEAAVIFDCEFLSAEGAQRRLWCGPYDPDPLVVQIGAVKLRLAGDFEIEDAFNVYVEPRDRYGRRCAIDPFLTALTGIGDGMIDASGIDLKTALARFADYARGLVLWSWGKDELGMLATSCYVAGITPPIAANRFDNACKLLLRGGMAYEDMQKTPSSGLMSLYGLDQGSLRAHDAVDDARSVAFVLQHLLRSGRLTPADFDLS</sequence>
<evidence type="ECO:0000256" key="2">
    <source>
        <dbReference type="ARBA" id="ARBA00022801"/>
    </source>
</evidence>
<keyword evidence="3 5" id="KW-0269">Exonuclease</keyword>
<dbReference type="SMART" id="SM00479">
    <property type="entry name" value="EXOIII"/>
    <property type="match status" value="1"/>
</dbReference>
<reference evidence="6" key="1">
    <citation type="journal article" date="2019" name="Int. J. Syst. Evol. Microbiol.">
        <title>The Global Catalogue of Microorganisms (GCM) 10K type strain sequencing project: providing services to taxonomists for standard genome sequencing and annotation.</title>
        <authorList>
            <consortium name="The Broad Institute Genomics Platform"/>
            <consortium name="The Broad Institute Genome Sequencing Center for Infectious Disease"/>
            <person name="Wu L."/>
            <person name="Ma J."/>
        </authorList>
    </citation>
    <scope>NUCLEOTIDE SEQUENCE [LARGE SCALE GENOMIC DNA]</scope>
    <source>
        <strain evidence="6">NBRC 102122</strain>
    </source>
</reference>
<dbReference type="InterPro" id="IPR013520">
    <property type="entry name" value="Ribonucl_H"/>
</dbReference>
<protein>
    <submittedName>
        <fullName evidence="5">Exonuclease</fullName>
    </submittedName>
</protein>
<dbReference type="PANTHER" id="PTHR23044">
    <property type="entry name" value="3'-5' EXONUCLEASE ERI1-RELATED"/>
    <property type="match status" value="1"/>
</dbReference>
<name>A0ABQ5ZJR3_9HYPH</name>
<dbReference type="EMBL" id="BSOP01000036">
    <property type="protein sequence ID" value="GLR53050.1"/>
    <property type="molecule type" value="Genomic_DNA"/>
</dbReference>
<keyword evidence="1" id="KW-0540">Nuclease</keyword>
<evidence type="ECO:0000256" key="1">
    <source>
        <dbReference type="ARBA" id="ARBA00022722"/>
    </source>
</evidence>
<evidence type="ECO:0000313" key="6">
    <source>
        <dbReference type="Proteomes" id="UP001156702"/>
    </source>
</evidence>
<dbReference type="PANTHER" id="PTHR23044:SF61">
    <property type="entry name" value="3'-5' EXORIBONUCLEASE 1-RELATED"/>
    <property type="match status" value="1"/>
</dbReference>
<accession>A0ABQ5ZJR3</accession>
<keyword evidence="2" id="KW-0378">Hydrolase</keyword>
<dbReference type="SUPFAM" id="SSF53098">
    <property type="entry name" value="Ribonuclease H-like"/>
    <property type="match status" value="1"/>
</dbReference>
<dbReference type="CDD" id="cd06133">
    <property type="entry name" value="ERI-1_3'hExo_like"/>
    <property type="match status" value="1"/>
</dbReference>
<keyword evidence="6" id="KW-1185">Reference proteome</keyword>
<evidence type="ECO:0000313" key="5">
    <source>
        <dbReference type="EMBL" id="GLR53050.1"/>
    </source>
</evidence>
<dbReference type="Proteomes" id="UP001156702">
    <property type="component" value="Unassembled WGS sequence"/>
</dbReference>
<evidence type="ECO:0000259" key="4">
    <source>
        <dbReference type="SMART" id="SM00479"/>
    </source>
</evidence>
<dbReference type="InterPro" id="IPR012337">
    <property type="entry name" value="RNaseH-like_sf"/>
</dbReference>
<comment type="caution">
    <text evidence="5">The sequence shown here is derived from an EMBL/GenBank/DDBJ whole genome shotgun (WGS) entry which is preliminary data.</text>
</comment>
<organism evidence="5 6">
    <name type="scientific">Shinella yambaruensis</name>
    <dbReference type="NCBI Taxonomy" id="415996"/>
    <lineage>
        <taxon>Bacteria</taxon>
        <taxon>Pseudomonadati</taxon>
        <taxon>Pseudomonadota</taxon>
        <taxon>Alphaproteobacteria</taxon>
        <taxon>Hyphomicrobiales</taxon>
        <taxon>Rhizobiaceae</taxon>
        <taxon>Shinella</taxon>
    </lineage>
</organism>
<dbReference type="InterPro" id="IPR051274">
    <property type="entry name" value="3-5_Exoribonuclease"/>
</dbReference>
<evidence type="ECO:0000256" key="3">
    <source>
        <dbReference type="ARBA" id="ARBA00022839"/>
    </source>
</evidence>
<dbReference type="RefSeq" id="WP_244767099.1">
    <property type="nucleotide sequence ID" value="NZ_BSOP01000036.1"/>
</dbReference>
<gene>
    <name evidence="5" type="ORF">GCM10007923_42650</name>
</gene>
<dbReference type="InterPro" id="IPR047201">
    <property type="entry name" value="ERI-1_3'hExo-like"/>
</dbReference>
<dbReference type="Gene3D" id="3.30.420.10">
    <property type="entry name" value="Ribonuclease H-like superfamily/Ribonuclease H"/>
    <property type="match status" value="1"/>
</dbReference>
<dbReference type="InterPro" id="IPR036397">
    <property type="entry name" value="RNaseH_sf"/>
</dbReference>